<keyword evidence="10 13" id="KW-0472">Membrane</keyword>
<evidence type="ECO:0000256" key="10">
    <source>
        <dbReference type="ARBA" id="ARBA00023136"/>
    </source>
</evidence>
<sequence>MNEVEDVAGAIKGGVDSLLDDDRKPRRHSDKFKLGREISRDSMDRKCTYNNSSDWCWSVVYSLGHGTIGMDNWHILNLAPCKCQPLPHTFTSFLGFSIIAALTSFGYASIGAALSLAMLFQGKGKSTSLMWGSKIQSPSHFWNILIALGNIALASSYSQIGVDIQDSLKSSPPENKVMKTANKIGVGTMTTFFLLCGCSGYATFGSDTPGNILLSSGLGYIAFHLVIQSKHFVHKVHRVAIQPIFSLVETWARQRWASSGFVHGEHPMSMGKMKIKLNFFRLVWRSIFVVILTVLAMAMPFFNEMIALLGRRVPVEMYITRKKIKKGMRWFGLKTLSLLFMLLAVASACAAIRGIYQSLHKYKPFKYKE</sequence>
<keyword evidence="7" id="KW-0769">Symport</keyword>
<gene>
    <name evidence="15" type="ORF">AYBTSS11_LOCUS21546</name>
</gene>
<dbReference type="Gramene" id="rna-AYBTSS11_LOCUS21546">
    <property type="protein sequence ID" value="CAJ1968125.1"/>
    <property type="gene ID" value="gene-AYBTSS11_LOCUS21546"/>
</dbReference>
<protein>
    <recommendedName>
        <fullName evidence="14">Amino acid transporter transmembrane domain-containing protein</fullName>
    </recommendedName>
</protein>
<feature type="domain" description="Amino acid transporter transmembrane" evidence="14">
    <location>
        <begin position="90"/>
        <end position="345"/>
    </location>
</feature>
<dbReference type="GO" id="GO:0009734">
    <property type="term" value="P:auxin-activated signaling pathway"/>
    <property type="evidence" value="ECO:0007669"/>
    <property type="project" value="UniProtKB-KW"/>
</dbReference>
<evidence type="ECO:0000313" key="16">
    <source>
        <dbReference type="Proteomes" id="UP001189624"/>
    </source>
</evidence>
<reference evidence="15" key="1">
    <citation type="submission" date="2023-10" db="EMBL/GenBank/DDBJ databases">
        <authorList>
            <person name="Domelevo Entfellner J.-B."/>
        </authorList>
    </citation>
    <scope>NUCLEOTIDE SEQUENCE</scope>
</reference>
<keyword evidence="8" id="KW-0029">Amino-acid transport</keyword>
<organism evidence="15 16">
    <name type="scientific">Sphenostylis stenocarpa</name>
    <dbReference type="NCBI Taxonomy" id="92480"/>
    <lineage>
        <taxon>Eukaryota</taxon>
        <taxon>Viridiplantae</taxon>
        <taxon>Streptophyta</taxon>
        <taxon>Embryophyta</taxon>
        <taxon>Tracheophyta</taxon>
        <taxon>Spermatophyta</taxon>
        <taxon>Magnoliopsida</taxon>
        <taxon>eudicotyledons</taxon>
        <taxon>Gunneridae</taxon>
        <taxon>Pentapetalae</taxon>
        <taxon>rosids</taxon>
        <taxon>fabids</taxon>
        <taxon>Fabales</taxon>
        <taxon>Fabaceae</taxon>
        <taxon>Papilionoideae</taxon>
        <taxon>50 kb inversion clade</taxon>
        <taxon>NPAAA clade</taxon>
        <taxon>indigoferoid/millettioid clade</taxon>
        <taxon>Phaseoleae</taxon>
        <taxon>Sphenostylis</taxon>
    </lineage>
</organism>
<evidence type="ECO:0000256" key="11">
    <source>
        <dbReference type="ARBA" id="ARBA00023294"/>
    </source>
</evidence>
<feature type="transmembrane region" description="Helical" evidence="13">
    <location>
        <begin position="181"/>
        <end position="204"/>
    </location>
</feature>
<evidence type="ECO:0000256" key="1">
    <source>
        <dbReference type="ARBA" id="ARBA00004127"/>
    </source>
</evidence>
<dbReference type="GO" id="GO:0005886">
    <property type="term" value="C:plasma membrane"/>
    <property type="evidence" value="ECO:0007669"/>
    <property type="project" value="UniProtKB-SubCell"/>
</dbReference>
<dbReference type="Proteomes" id="UP001189624">
    <property type="component" value="Chromosome 7"/>
</dbReference>
<keyword evidence="16" id="KW-1185">Reference proteome</keyword>
<evidence type="ECO:0000256" key="2">
    <source>
        <dbReference type="ARBA" id="ARBA00004236"/>
    </source>
</evidence>
<feature type="transmembrane region" description="Helical" evidence="13">
    <location>
        <begin position="282"/>
        <end position="302"/>
    </location>
</feature>
<evidence type="ECO:0000256" key="6">
    <source>
        <dbReference type="ARBA" id="ARBA00022692"/>
    </source>
</evidence>
<dbReference type="AlphaFoldDB" id="A0AA86SRU4"/>
<keyword evidence="4" id="KW-0813">Transport</keyword>
<evidence type="ECO:0000259" key="14">
    <source>
        <dbReference type="Pfam" id="PF01490"/>
    </source>
</evidence>
<evidence type="ECO:0000256" key="9">
    <source>
        <dbReference type="ARBA" id="ARBA00022989"/>
    </source>
</evidence>
<keyword evidence="6 13" id="KW-0812">Transmembrane</keyword>
<comment type="function">
    <text evidence="12">Carrier protein involved in proton-driven auxin influx. Mediates the formation of auxin gradient from developing leaves (site of auxin biosynthesis) to tips by contributing to the loading of auxin in vascular tissues and facilitating acropetal (base to tip) auxin transport within inner tissues of the root apex, and basipetal (tip to base) auxin transport within outer tissues of the root apex. May be involved in lateral roots and nodules formation.</text>
</comment>
<evidence type="ECO:0000256" key="8">
    <source>
        <dbReference type="ARBA" id="ARBA00022970"/>
    </source>
</evidence>
<keyword evidence="11" id="KW-0927">Auxin signaling pathway</keyword>
<evidence type="ECO:0000256" key="13">
    <source>
        <dbReference type="SAM" id="Phobius"/>
    </source>
</evidence>
<dbReference type="EMBL" id="OY731404">
    <property type="protein sequence ID" value="CAJ1968125.1"/>
    <property type="molecule type" value="Genomic_DNA"/>
</dbReference>
<evidence type="ECO:0000256" key="5">
    <source>
        <dbReference type="ARBA" id="ARBA00022475"/>
    </source>
</evidence>
<evidence type="ECO:0000256" key="7">
    <source>
        <dbReference type="ARBA" id="ARBA00022847"/>
    </source>
</evidence>
<dbReference type="GO" id="GO:0012505">
    <property type="term" value="C:endomembrane system"/>
    <property type="evidence" value="ECO:0007669"/>
    <property type="project" value="UniProtKB-SubCell"/>
</dbReference>
<comment type="subcellular location">
    <subcellularLocation>
        <location evidence="2">Cell membrane</location>
    </subcellularLocation>
    <subcellularLocation>
        <location evidence="1">Endomembrane system</location>
        <topology evidence="1">Multi-pass membrane protein</topology>
    </subcellularLocation>
</comment>
<evidence type="ECO:0000256" key="3">
    <source>
        <dbReference type="ARBA" id="ARBA00005590"/>
    </source>
</evidence>
<dbReference type="Pfam" id="PF01490">
    <property type="entry name" value="Aa_trans"/>
    <property type="match status" value="1"/>
</dbReference>
<comment type="similarity">
    <text evidence="3">Belongs to the amino acid/polyamine transporter 2 family. Amino acid/auxin permease (AAAP) (TC 2.A.18.1) subfamily.</text>
</comment>
<dbReference type="GO" id="GO:0006865">
    <property type="term" value="P:amino acid transport"/>
    <property type="evidence" value="ECO:0007669"/>
    <property type="project" value="UniProtKB-KW"/>
</dbReference>
<keyword evidence="5" id="KW-1003">Cell membrane</keyword>
<name>A0AA86SRU4_9FABA</name>
<dbReference type="InterPro" id="IPR013057">
    <property type="entry name" value="AA_transpt_TM"/>
</dbReference>
<evidence type="ECO:0000256" key="12">
    <source>
        <dbReference type="ARBA" id="ARBA00045588"/>
    </source>
</evidence>
<proteinExistence type="inferred from homology"/>
<dbReference type="PANTHER" id="PTHR48017">
    <property type="entry name" value="OS05G0424000 PROTEIN-RELATED"/>
    <property type="match status" value="1"/>
</dbReference>
<evidence type="ECO:0000256" key="4">
    <source>
        <dbReference type="ARBA" id="ARBA00022448"/>
    </source>
</evidence>
<accession>A0AA86SRU4</accession>
<feature type="transmembrane region" description="Helical" evidence="13">
    <location>
        <begin position="336"/>
        <end position="356"/>
    </location>
</feature>
<evidence type="ECO:0000313" key="15">
    <source>
        <dbReference type="EMBL" id="CAJ1968125.1"/>
    </source>
</evidence>
<keyword evidence="9 13" id="KW-1133">Transmembrane helix</keyword>
<dbReference type="GO" id="GO:0015293">
    <property type="term" value="F:symporter activity"/>
    <property type="evidence" value="ECO:0007669"/>
    <property type="project" value="UniProtKB-KW"/>
</dbReference>
<feature type="transmembrane region" description="Helical" evidence="13">
    <location>
        <begin position="93"/>
        <end position="120"/>
    </location>
</feature>